<dbReference type="SUPFAM" id="SSF51735">
    <property type="entry name" value="NAD(P)-binding Rossmann-fold domains"/>
    <property type="match status" value="1"/>
</dbReference>
<keyword evidence="3" id="KW-1185">Reference proteome</keyword>
<feature type="domain" description="NAD(P)-binding" evidence="1">
    <location>
        <begin position="19"/>
        <end position="333"/>
    </location>
</feature>
<protein>
    <submittedName>
        <fullName evidence="2">CDP-glucose 4,6-dehydratase</fullName>
    </submittedName>
</protein>
<accession>A6UU01</accession>
<sequence length="367" mass="42568">MNNNANDSLCKFFKGKKILITGHTGFKGSWLTQVLLNSGADVIGYSLKPNTDPNLFNILNLEKKIKNYFEDVRDYSKIKEIIEKEKPEIVFHLAAQPLVRDSYDDPLFTYETNVIGTANILQAIKETKCVKSAVIITTDKVYENKEWIWAYRENDELGGYDPYSTSKACAELVVRSYIRAFFNTKDYGDRHNTLIASVRAGNVIGGGDWSKDRLIPDIIRAIFEKDEQIIIRSPESIRPWQHVLEPLLGYLLLAQHLYNGKKEFVGAWNFAPNEENFINVEKLVKKGIEILGTGKYTVKRDDSKHEMKILKLDATKAKTYLKWKPVLNIDETLNWTFEWYRKYYDNEDISSFTNNQINSFFDRWKNV</sequence>
<dbReference type="InterPro" id="IPR013445">
    <property type="entry name" value="CDP_4_6_deHydtase"/>
</dbReference>
<evidence type="ECO:0000313" key="2">
    <source>
        <dbReference type="EMBL" id="ABR55973.1"/>
    </source>
</evidence>
<dbReference type="NCBIfam" id="TIGR02622">
    <property type="entry name" value="CDP_4_6_dhtase"/>
    <property type="match status" value="1"/>
</dbReference>
<dbReference type="HOGENOM" id="CLU_007383_1_7_2"/>
<dbReference type="PANTHER" id="PTHR43000">
    <property type="entry name" value="DTDP-D-GLUCOSE 4,6-DEHYDRATASE-RELATED"/>
    <property type="match status" value="1"/>
</dbReference>
<dbReference type="Proteomes" id="UP000001106">
    <property type="component" value="Chromosome"/>
</dbReference>
<dbReference type="KEGG" id="mae:Maeo_0387"/>
<dbReference type="InterPro" id="IPR016040">
    <property type="entry name" value="NAD(P)-bd_dom"/>
</dbReference>
<dbReference type="eggNOG" id="arCOG01374">
    <property type="taxonomic scope" value="Archaea"/>
</dbReference>
<proteinExistence type="predicted"/>
<gene>
    <name evidence="2" type="ordered locus">Maeo_0387</name>
</gene>
<dbReference type="GeneID" id="5326787"/>
<reference evidence="2" key="1">
    <citation type="submission" date="2007-06" db="EMBL/GenBank/DDBJ databases">
        <title>Complete sequence of Methanococcus aeolicus Nankai-3.</title>
        <authorList>
            <consortium name="US DOE Joint Genome Institute"/>
            <person name="Copeland A."/>
            <person name="Lucas S."/>
            <person name="Lapidus A."/>
            <person name="Barry K."/>
            <person name="Glavina del Rio T."/>
            <person name="Dalin E."/>
            <person name="Tice H."/>
            <person name="Pitluck S."/>
            <person name="Chain P."/>
            <person name="Malfatti S."/>
            <person name="Shin M."/>
            <person name="Vergez L."/>
            <person name="Schmutz J."/>
            <person name="Larimer F."/>
            <person name="Land M."/>
            <person name="Hauser L."/>
            <person name="Kyrpides N."/>
            <person name="Lykidis A."/>
            <person name="Sieprawska-Lupa M."/>
            <person name="Whitman W.B."/>
            <person name="Richardson P."/>
        </authorList>
    </citation>
    <scope>NUCLEOTIDE SEQUENCE [LARGE SCALE GENOMIC DNA]</scope>
    <source>
        <strain evidence="2">Nankai-3</strain>
    </source>
</reference>
<evidence type="ECO:0000313" key="3">
    <source>
        <dbReference type="Proteomes" id="UP000001106"/>
    </source>
</evidence>
<dbReference type="Gene3D" id="3.90.25.10">
    <property type="entry name" value="UDP-galactose 4-epimerase, domain 1"/>
    <property type="match status" value="1"/>
</dbReference>
<dbReference type="Gene3D" id="3.40.50.720">
    <property type="entry name" value="NAD(P)-binding Rossmann-like Domain"/>
    <property type="match status" value="1"/>
</dbReference>
<dbReference type="AlphaFoldDB" id="A6UU01"/>
<dbReference type="RefSeq" id="WP_011973105.1">
    <property type="nucleotide sequence ID" value="NC_009635.1"/>
</dbReference>
<organism evidence="2 3">
    <name type="scientific">Methanococcus aeolicus (strain ATCC BAA-1280 / DSM 17508 / OCM 812 / Nankai-3)</name>
    <dbReference type="NCBI Taxonomy" id="419665"/>
    <lineage>
        <taxon>Archaea</taxon>
        <taxon>Methanobacteriati</taxon>
        <taxon>Methanobacteriota</taxon>
        <taxon>Methanomada group</taxon>
        <taxon>Methanococci</taxon>
        <taxon>Methanococcales</taxon>
        <taxon>Methanococcaceae</taxon>
        <taxon>Methanococcus</taxon>
    </lineage>
</organism>
<evidence type="ECO:0000259" key="1">
    <source>
        <dbReference type="Pfam" id="PF16363"/>
    </source>
</evidence>
<dbReference type="Pfam" id="PF16363">
    <property type="entry name" value="GDP_Man_Dehyd"/>
    <property type="match status" value="1"/>
</dbReference>
<dbReference type="InterPro" id="IPR036291">
    <property type="entry name" value="NAD(P)-bd_dom_sf"/>
</dbReference>
<dbReference type="EMBL" id="CP000743">
    <property type="protein sequence ID" value="ABR55973.1"/>
    <property type="molecule type" value="Genomic_DNA"/>
</dbReference>
<dbReference type="STRING" id="419665.Maeo_0387"/>
<dbReference type="OrthoDB" id="4907at2157"/>
<name>A6UU01_META3</name>